<evidence type="ECO:0000313" key="2">
    <source>
        <dbReference type="Proteomes" id="UP000637906"/>
    </source>
</evidence>
<comment type="caution">
    <text evidence="1">The sequence shown here is derived from an EMBL/GenBank/DDBJ whole genome shotgun (WGS) entry which is preliminary data.</text>
</comment>
<proteinExistence type="predicted"/>
<evidence type="ECO:0000313" key="1">
    <source>
        <dbReference type="EMBL" id="GHM59008.1"/>
    </source>
</evidence>
<reference evidence="1 2" key="1">
    <citation type="journal article" date="2021" name="Microb. Ecol.">
        <title>Candidatus Mesenet longicola: Novel Endosymbionts of Brontispa longissima that Induce Cytoplasmic Incompatibility.</title>
        <authorList>
            <person name="Takano S."/>
            <person name="Gotoh Y."/>
            <person name="Hayashi T."/>
        </authorList>
    </citation>
    <scope>NUCLEOTIDE SEQUENCE [LARGE SCALE GENOMIC DNA]</scope>
    <source>
        <strain evidence="1">L5</strain>
    </source>
</reference>
<accession>A0A8J3HNX8</accession>
<sequence length="363" mass="41709">MNEFYVEPEDVYCDQVNENLKHFLKYFVEEFEEKLALYSLELNGKLKKAGKSAKHINNALVGLIGFVSGKIPMVGGVVKSVSTDLIADEINKIGEEYHLKKVINLSGLVDSSQEVSDHFRDMIIKSGIDVFQSFELQFMRVTPRSALRLLARDAVDRAINYMEGKEQFDEGLIAKGVVLGKSKGFSFRGKSITSGFKIKYRYNNEEKSLIIKKNWNTTELYSKVGIVIISENKDGTGYYRRKDQKSNTGEYGYRRLLKSENWDELKKEYEDDSITGVNKQQFTNYNYITSTNLSEDLENDSKMLSESISEIASEFISLKDENLMEKRIKERLGEIQANTIHEIRELKKLIIKLGNYLSNNIKR</sequence>
<keyword evidence="2" id="KW-1185">Reference proteome</keyword>
<gene>
    <name evidence="1" type="ORF">sL5_00010</name>
</gene>
<protein>
    <submittedName>
        <fullName evidence="1">Uncharacterized protein</fullName>
    </submittedName>
</protein>
<name>A0A8J3HNX8_9RICK</name>
<dbReference type="AlphaFoldDB" id="A0A8J3HNX8"/>
<dbReference type="EMBL" id="BNGU01000001">
    <property type="protein sequence ID" value="GHM59008.1"/>
    <property type="molecule type" value="Genomic_DNA"/>
</dbReference>
<dbReference type="Proteomes" id="UP000637906">
    <property type="component" value="Unassembled WGS sequence"/>
</dbReference>
<organism evidence="1 2">
    <name type="scientific">Candidatus Mesenet longicola</name>
    <dbReference type="NCBI Taxonomy" id="1892558"/>
    <lineage>
        <taxon>Bacteria</taxon>
        <taxon>Pseudomonadati</taxon>
        <taxon>Pseudomonadota</taxon>
        <taxon>Alphaproteobacteria</taxon>
        <taxon>Rickettsiales</taxon>
        <taxon>Anaplasmataceae</taxon>
        <taxon>Candidatus Mesenet</taxon>
    </lineage>
</organism>